<evidence type="ECO:0000313" key="2">
    <source>
        <dbReference type="EMBL" id="CDM86970.1"/>
    </source>
</evidence>
<dbReference type="HOGENOM" id="CLU_026612_1_1_1"/>
<feature type="region of interest" description="Disordered" evidence="1">
    <location>
        <begin position="170"/>
        <end position="189"/>
    </location>
</feature>
<feature type="region of interest" description="Disordered" evidence="1">
    <location>
        <begin position="56"/>
        <end position="158"/>
    </location>
</feature>
<reference evidence="2" key="1">
    <citation type="journal article" date="2014" name="Science">
        <title>Structural and functional partitioning of bread wheat chromosome 3B.</title>
        <authorList>
            <person name="Choulet F."/>
            <person name="Alberti A."/>
            <person name="Theil S."/>
            <person name="Glover N."/>
            <person name="Barbe V."/>
            <person name="Daron J."/>
            <person name="Pingault L."/>
            <person name="Sourdille P."/>
            <person name="Couloux A."/>
            <person name="Paux E."/>
            <person name="Leroy P."/>
            <person name="Mangenot S."/>
            <person name="Guilhot N."/>
            <person name="Le Gouis J."/>
            <person name="Balfourier F."/>
            <person name="Alaux M."/>
            <person name="Jamilloux V."/>
            <person name="Poulain J."/>
            <person name="Durand C."/>
            <person name="Bellec A."/>
            <person name="Gaspin C."/>
            <person name="Safar J."/>
            <person name="Dolezel J."/>
            <person name="Rogers J."/>
            <person name="Vandepoele K."/>
            <person name="Aury J.M."/>
            <person name="Mayer K."/>
            <person name="Berges H."/>
            <person name="Quesneville H."/>
            <person name="Wincker P."/>
            <person name="Feuillet C."/>
        </authorList>
    </citation>
    <scope>NUCLEOTIDE SEQUENCE</scope>
</reference>
<feature type="compositionally biased region" description="Basic and acidic residues" evidence="1">
    <location>
        <begin position="115"/>
        <end position="128"/>
    </location>
</feature>
<feature type="compositionally biased region" description="Basic and acidic residues" evidence="1">
    <location>
        <begin position="60"/>
        <end position="80"/>
    </location>
</feature>
<gene>
    <name evidence="2" type="ORF">TRAES_3BF082900030CFD_c1</name>
</gene>
<dbReference type="PANTHER" id="PTHR33063">
    <property type="entry name" value="OS02G0583500 PROTEIN"/>
    <property type="match status" value="1"/>
</dbReference>
<feature type="compositionally biased region" description="Low complexity" evidence="1">
    <location>
        <begin position="103"/>
        <end position="114"/>
    </location>
</feature>
<name>A0A080YUA4_WHEAT</name>
<feature type="region of interest" description="Disordered" evidence="1">
    <location>
        <begin position="414"/>
        <end position="482"/>
    </location>
</feature>
<proteinExistence type="predicted"/>
<feature type="compositionally biased region" description="Basic and acidic residues" evidence="1">
    <location>
        <begin position="423"/>
        <end position="444"/>
    </location>
</feature>
<dbReference type="PANTHER" id="PTHR33063:SF17">
    <property type="entry name" value="OS06G0271400 PROTEIN"/>
    <property type="match status" value="1"/>
</dbReference>
<organism evidence="2">
    <name type="scientific">Triticum aestivum</name>
    <name type="common">Wheat</name>
    <dbReference type="NCBI Taxonomy" id="4565"/>
    <lineage>
        <taxon>Eukaryota</taxon>
        <taxon>Viridiplantae</taxon>
        <taxon>Streptophyta</taxon>
        <taxon>Embryophyta</taxon>
        <taxon>Tracheophyta</taxon>
        <taxon>Spermatophyta</taxon>
        <taxon>Magnoliopsida</taxon>
        <taxon>Liliopsida</taxon>
        <taxon>Poales</taxon>
        <taxon>Poaceae</taxon>
        <taxon>BOP clade</taxon>
        <taxon>Pooideae</taxon>
        <taxon>Triticodae</taxon>
        <taxon>Triticeae</taxon>
        <taxon>Triticinae</taxon>
        <taxon>Triticum</taxon>
    </lineage>
</organism>
<feature type="compositionally biased region" description="Acidic residues" evidence="1">
    <location>
        <begin position="81"/>
        <end position="93"/>
    </location>
</feature>
<accession>A0A080YUA4</accession>
<dbReference type="EMBL" id="HG670306">
    <property type="protein sequence ID" value="CDM86970.1"/>
    <property type="molecule type" value="Genomic_DNA"/>
</dbReference>
<feature type="compositionally biased region" description="Basic and acidic residues" evidence="1">
    <location>
        <begin position="459"/>
        <end position="482"/>
    </location>
</feature>
<feature type="compositionally biased region" description="Basic residues" evidence="1">
    <location>
        <begin position="1"/>
        <end position="13"/>
    </location>
</feature>
<protein>
    <submittedName>
        <fullName evidence="2">Uncharacterized protein</fullName>
    </submittedName>
</protein>
<evidence type="ECO:0000256" key="1">
    <source>
        <dbReference type="SAM" id="MobiDB-lite"/>
    </source>
</evidence>
<sequence>MGKKTAGKKHRGGKTAVAERPLHPMEVSRLKTFMRNNARLQSLGLPTLSTLFANKAVISPEKRKPEHTCDESEAEYHPNEEDTSEGDSSDDSLIDEREVLQDLKSTPSPSSKLKGLNDCKKTSEETNKKRSTAMAPGGIKPRPPKRIHVELPTNARVTRSNKRLLLDADASPQSEGVSDPKHQTPIAIHGDRAHSDDDYWMSNGSDLIARHDDGNHMDFEAGGPQSYEETRERGVNIGEGLERISRRRGGKLPLVIPEGRLRPETPLLAAKFATECNVTVRGHVPVFKRWKDYKDPGGNVREGIFQNFVGKVGNKFEMDVKAVPVRKACTQMLKANTCLLHLMGDKYKEKEPTTLDLFKECHYSNKKKGYTDAVQAAIDEMEEKATQPTEDGEQSNSATKAVAEVLTKHTKKPMFLKHVGVQHVHERSSRSDREAEQEAQKRGNAELQALVETLNNKLQESEEARIRQEEERTKQEEENRKKQAELEAKLDILLNQIHPR</sequence>
<feature type="region of interest" description="Disordered" evidence="1">
    <location>
        <begin position="1"/>
        <end position="25"/>
    </location>
</feature>
<dbReference type="AlphaFoldDB" id="A0A080YUA4"/>